<dbReference type="EMBL" id="PEYU01000091">
    <property type="protein sequence ID" value="PIS22051.1"/>
    <property type="molecule type" value="Genomic_DNA"/>
</dbReference>
<reference evidence="2" key="1">
    <citation type="submission" date="2017-09" db="EMBL/GenBank/DDBJ databases">
        <title>Depth-based differentiation of microbial function through sediment-hosted aquifers and enrichment of novel symbionts in the deep terrestrial subsurface.</title>
        <authorList>
            <person name="Probst A.J."/>
            <person name="Ladd B."/>
            <person name="Jarett J.K."/>
            <person name="Geller-Mcgrath D.E."/>
            <person name="Sieber C.M.K."/>
            <person name="Emerson J.B."/>
            <person name="Anantharaman K."/>
            <person name="Thomas B.C."/>
            <person name="Malmstrom R."/>
            <person name="Stieglmeier M."/>
            <person name="Klingl A."/>
            <person name="Woyke T."/>
            <person name="Ryan C.M."/>
            <person name="Banfield J.F."/>
        </authorList>
    </citation>
    <scope>NUCLEOTIDE SEQUENCE [LARGE SCALE GENOMIC DNA]</scope>
</reference>
<sequence>MDNEKGHTPSSNLHTDEQLQAMEVSVRERVDAFVAHLDEARQMHPDVDISPQAQEPSWNVHDYETGADLAMEEADVDTALGLMTLASDERRDPHVDFWVYARGNDKTHIVRASETVDLLAQMHGAHQLTRSPVNENGLKKFFKQIGRPANGIPDLEQTSIYRFI</sequence>
<proteinExistence type="predicted"/>
<dbReference type="AlphaFoldDB" id="A0A2H0XB18"/>
<accession>A0A2H0XB18</accession>
<dbReference type="Proteomes" id="UP000231252">
    <property type="component" value="Unassembled WGS sequence"/>
</dbReference>
<name>A0A2H0XB18_UNCKA</name>
<gene>
    <name evidence="1" type="ORF">COT50_04015</name>
</gene>
<evidence type="ECO:0000313" key="1">
    <source>
        <dbReference type="EMBL" id="PIS22051.1"/>
    </source>
</evidence>
<protein>
    <submittedName>
        <fullName evidence="1">Uncharacterized protein</fullName>
    </submittedName>
</protein>
<comment type="caution">
    <text evidence="1">The sequence shown here is derived from an EMBL/GenBank/DDBJ whole genome shotgun (WGS) entry which is preliminary data.</text>
</comment>
<organism evidence="1 2">
    <name type="scientific">candidate division WWE3 bacterium CG08_land_8_20_14_0_20_41_10</name>
    <dbReference type="NCBI Taxonomy" id="1975085"/>
    <lineage>
        <taxon>Bacteria</taxon>
        <taxon>Katanobacteria</taxon>
    </lineage>
</organism>
<evidence type="ECO:0000313" key="2">
    <source>
        <dbReference type="Proteomes" id="UP000231252"/>
    </source>
</evidence>